<gene>
    <name evidence="5" type="ORF">KQI68_05695</name>
</gene>
<evidence type="ECO:0000256" key="2">
    <source>
        <dbReference type="ARBA" id="ARBA00023125"/>
    </source>
</evidence>
<evidence type="ECO:0000313" key="5">
    <source>
        <dbReference type="EMBL" id="MBU5669332.1"/>
    </source>
</evidence>
<dbReference type="Pfam" id="PF00392">
    <property type="entry name" value="GntR"/>
    <property type="match status" value="1"/>
</dbReference>
<name>A0ABS6FIK1_9FIRM</name>
<dbReference type="EMBL" id="JAHLQO010000003">
    <property type="protein sequence ID" value="MBU5669332.1"/>
    <property type="molecule type" value="Genomic_DNA"/>
</dbReference>
<keyword evidence="6" id="KW-1185">Reference proteome</keyword>
<dbReference type="CDD" id="cd07377">
    <property type="entry name" value="WHTH_GntR"/>
    <property type="match status" value="1"/>
</dbReference>
<proteinExistence type="predicted"/>
<evidence type="ECO:0000259" key="4">
    <source>
        <dbReference type="PROSITE" id="PS50949"/>
    </source>
</evidence>
<evidence type="ECO:0000256" key="1">
    <source>
        <dbReference type="ARBA" id="ARBA00023015"/>
    </source>
</evidence>
<dbReference type="Proteomes" id="UP000783742">
    <property type="component" value="Unassembled WGS sequence"/>
</dbReference>
<dbReference type="RefSeq" id="WP_216549160.1">
    <property type="nucleotide sequence ID" value="NZ_JAHLQO010000003.1"/>
</dbReference>
<organism evidence="5 6">
    <name type="scientific">Peptoniphilus ovalis</name>
    <dbReference type="NCBI Taxonomy" id="2841503"/>
    <lineage>
        <taxon>Bacteria</taxon>
        <taxon>Bacillati</taxon>
        <taxon>Bacillota</taxon>
        <taxon>Tissierellia</taxon>
        <taxon>Tissierellales</taxon>
        <taxon>Peptoniphilaceae</taxon>
        <taxon>Peptoniphilus</taxon>
    </lineage>
</organism>
<dbReference type="SMART" id="SM00345">
    <property type="entry name" value="HTH_GNTR"/>
    <property type="match status" value="1"/>
</dbReference>
<accession>A0ABS6FIK1</accession>
<dbReference type="InterPro" id="IPR000524">
    <property type="entry name" value="Tscrpt_reg_HTH_GntR"/>
</dbReference>
<keyword evidence="2" id="KW-0238">DNA-binding</keyword>
<evidence type="ECO:0000256" key="3">
    <source>
        <dbReference type="ARBA" id="ARBA00023163"/>
    </source>
</evidence>
<dbReference type="PANTHER" id="PTHR43537">
    <property type="entry name" value="TRANSCRIPTIONAL REGULATOR, GNTR FAMILY"/>
    <property type="match status" value="1"/>
</dbReference>
<dbReference type="InterPro" id="IPR011711">
    <property type="entry name" value="GntR_C"/>
</dbReference>
<feature type="domain" description="HTH gntR-type" evidence="4">
    <location>
        <begin position="8"/>
        <end position="75"/>
    </location>
</feature>
<comment type="caution">
    <text evidence="5">The sequence shown here is derived from an EMBL/GenBank/DDBJ whole genome shotgun (WGS) entry which is preliminary data.</text>
</comment>
<protein>
    <submittedName>
        <fullName evidence="5">GntR family transcriptional regulator</fullName>
    </submittedName>
</protein>
<keyword evidence="3" id="KW-0804">Transcription</keyword>
<dbReference type="PROSITE" id="PS50949">
    <property type="entry name" value="HTH_GNTR"/>
    <property type="match status" value="1"/>
</dbReference>
<dbReference type="Pfam" id="PF07729">
    <property type="entry name" value="FCD"/>
    <property type="match status" value="1"/>
</dbReference>
<keyword evidence="1" id="KW-0805">Transcription regulation</keyword>
<dbReference type="PANTHER" id="PTHR43537:SF24">
    <property type="entry name" value="GLUCONATE OPERON TRANSCRIPTIONAL REPRESSOR"/>
    <property type="match status" value="1"/>
</dbReference>
<reference evidence="5 6" key="1">
    <citation type="submission" date="2021-06" db="EMBL/GenBank/DDBJ databases">
        <authorList>
            <person name="Sun Q."/>
            <person name="Li D."/>
        </authorList>
    </citation>
    <scope>NUCLEOTIDE SEQUENCE [LARGE SCALE GENOMIC DNA]</scope>
    <source>
        <strain evidence="5 6">MSJ-1</strain>
    </source>
</reference>
<sequence length="222" mass="26114">MDPKINKKSLSNLVYRDLKDKILKNDLFPGDKLIEMEIAAELGVSRTPVREALKKLEEDGLVNNYPRKSYVVSKISMKEAQNLYVVRKSLEPLAVEILAEKGLNKKTKFFEEVNEKLQNAMNGEEESVMEQLIIQWNVELVNSLDNEILRELMTTVNNRLYRFSNFIFRDKGNYKKHYNNLSKIFELIKEKKSKEARLASENTIEEIYSMFEQQVDYKMFKN</sequence>
<evidence type="ECO:0000313" key="6">
    <source>
        <dbReference type="Proteomes" id="UP000783742"/>
    </source>
</evidence>